<evidence type="ECO:0000256" key="1">
    <source>
        <dbReference type="SAM" id="MobiDB-lite"/>
    </source>
</evidence>
<dbReference type="InterPro" id="IPR053188">
    <property type="entry name" value="FkbM_Methyltransferase"/>
</dbReference>
<dbReference type="Gene3D" id="3.40.50.150">
    <property type="entry name" value="Vaccinia Virus protein VP39"/>
    <property type="match status" value="1"/>
</dbReference>
<feature type="domain" description="Methyltransferase FkbM" evidence="2">
    <location>
        <begin position="65"/>
        <end position="232"/>
    </location>
</feature>
<dbReference type="Proteomes" id="UP000317078">
    <property type="component" value="Unassembled WGS sequence"/>
</dbReference>
<reference evidence="3 4" key="1">
    <citation type="journal article" date="2019" name="Environ. Microbiol.">
        <title>Species interactions and distinct microbial communities in high Arctic permafrost affected cryosols are associated with the CH4 and CO2 gas fluxes.</title>
        <authorList>
            <person name="Altshuler I."/>
            <person name="Hamel J."/>
            <person name="Turney S."/>
            <person name="Magnuson E."/>
            <person name="Levesque R."/>
            <person name="Greer C."/>
            <person name="Whyte L.G."/>
        </authorList>
    </citation>
    <scope>NUCLEOTIDE SEQUENCE [LARGE SCALE GENOMIC DNA]</scope>
    <source>
        <strain evidence="3 4">S9.3B</strain>
    </source>
</reference>
<dbReference type="PANTHER" id="PTHR36973">
    <property type="entry name" value="SLL1456 PROTEIN-RELATED"/>
    <property type="match status" value="1"/>
</dbReference>
<comment type="caution">
    <text evidence="3">The sequence shown here is derived from an EMBL/GenBank/DDBJ whole genome shotgun (WGS) entry which is preliminary data.</text>
</comment>
<organism evidence="3 4">
    <name type="scientific">Muricoccus nepalensis</name>
    <dbReference type="NCBI Taxonomy" id="1854500"/>
    <lineage>
        <taxon>Bacteria</taxon>
        <taxon>Pseudomonadati</taxon>
        <taxon>Pseudomonadota</taxon>
        <taxon>Alphaproteobacteria</taxon>
        <taxon>Acetobacterales</taxon>
        <taxon>Roseomonadaceae</taxon>
        <taxon>Muricoccus</taxon>
    </lineage>
</organism>
<keyword evidence="3" id="KW-0489">Methyltransferase</keyword>
<protein>
    <submittedName>
        <fullName evidence="3">FkbM family methyltransferase</fullName>
    </submittedName>
</protein>
<evidence type="ECO:0000313" key="3">
    <source>
        <dbReference type="EMBL" id="TPG57141.1"/>
    </source>
</evidence>
<dbReference type="NCBIfam" id="TIGR01444">
    <property type="entry name" value="fkbM_fam"/>
    <property type="match status" value="1"/>
</dbReference>
<keyword evidence="4" id="KW-1185">Reference proteome</keyword>
<keyword evidence="3" id="KW-0808">Transferase</keyword>
<dbReference type="EMBL" id="RCZP01000009">
    <property type="protein sequence ID" value="TPG57141.1"/>
    <property type="molecule type" value="Genomic_DNA"/>
</dbReference>
<dbReference type="GO" id="GO:0032259">
    <property type="term" value="P:methylation"/>
    <property type="evidence" value="ECO:0007669"/>
    <property type="project" value="UniProtKB-KW"/>
</dbReference>
<proteinExistence type="predicted"/>
<dbReference type="AlphaFoldDB" id="A0A502G6F0"/>
<dbReference type="OrthoDB" id="292760at2"/>
<dbReference type="SUPFAM" id="SSF53335">
    <property type="entry name" value="S-adenosyl-L-methionine-dependent methyltransferases"/>
    <property type="match status" value="1"/>
</dbReference>
<evidence type="ECO:0000259" key="2">
    <source>
        <dbReference type="Pfam" id="PF05050"/>
    </source>
</evidence>
<dbReference type="Pfam" id="PF05050">
    <property type="entry name" value="Methyltransf_21"/>
    <property type="match status" value="1"/>
</dbReference>
<feature type="region of interest" description="Disordered" evidence="1">
    <location>
        <begin position="1"/>
        <end position="24"/>
    </location>
</feature>
<accession>A0A502G6F0</accession>
<sequence>MPGRAEGSVNRGGPAPPARSSPSLKHPAVAFAAHSKGVDPVLPENPARSSFGALTGTSVPLHIVDVGANPIDGTPPYAPLLASGNATVLGFEPNPAALDRLQAMKGPRETYLPHAIGDGGQHTLHVCAAPGMTSLLRPNPAVLGLFHGFPDWGRVVEEIPVATMRLDDIPEARGADMLKIDIQGGELMAMRHAESLLRDLLVIQTEVEFLPLYADQPLYADVEQHLRARGFVLHRFFPTVSRVIAPMLVNNNIYEGMSQLVWADAIFVRDFTRPELFSDRQLLAAATILHDCYGSLDLVLHLLTEHDRRTGGARAPGYLGSLRALGAAPVPEALAA</sequence>
<dbReference type="GO" id="GO:0008171">
    <property type="term" value="F:O-methyltransferase activity"/>
    <property type="evidence" value="ECO:0007669"/>
    <property type="project" value="TreeGrafter"/>
</dbReference>
<name>A0A502G6F0_9PROT</name>
<evidence type="ECO:0000313" key="4">
    <source>
        <dbReference type="Proteomes" id="UP000317078"/>
    </source>
</evidence>
<dbReference type="InterPro" id="IPR029063">
    <property type="entry name" value="SAM-dependent_MTases_sf"/>
</dbReference>
<dbReference type="PANTHER" id="PTHR36973:SF4">
    <property type="entry name" value="NODULATION PROTEIN"/>
    <property type="match status" value="1"/>
</dbReference>
<gene>
    <name evidence="3" type="ORF">EAH89_11815</name>
</gene>
<dbReference type="InterPro" id="IPR006342">
    <property type="entry name" value="FkbM_mtfrase"/>
</dbReference>